<dbReference type="Proteomes" id="UP000654279">
    <property type="component" value="Unassembled WGS sequence"/>
</dbReference>
<keyword evidence="1" id="KW-0472">Membrane</keyword>
<comment type="caution">
    <text evidence="2">The sequence shown here is derived from an EMBL/GenBank/DDBJ whole genome shotgun (WGS) entry which is preliminary data.</text>
</comment>
<evidence type="ECO:0000313" key="3">
    <source>
        <dbReference type="Proteomes" id="UP000654279"/>
    </source>
</evidence>
<organism evidence="2 3">
    <name type="scientific">Luoshenia tenuis</name>
    <dbReference type="NCBI Taxonomy" id="2763654"/>
    <lineage>
        <taxon>Bacteria</taxon>
        <taxon>Bacillati</taxon>
        <taxon>Bacillota</taxon>
        <taxon>Clostridia</taxon>
        <taxon>Christensenellales</taxon>
        <taxon>Christensenellaceae</taxon>
        <taxon>Luoshenia</taxon>
    </lineage>
</organism>
<accession>A0A926CZ34</accession>
<evidence type="ECO:0000313" key="2">
    <source>
        <dbReference type="EMBL" id="MBC8528266.1"/>
    </source>
</evidence>
<feature type="transmembrane region" description="Helical" evidence="1">
    <location>
        <begin position="138"/>
        <end position="161"/>
    </location>
</feature>
<keyword evidence="1" id="KW-0812">Transmembrane</keyword>
<dbReference type="AlphaFoldDB" id="A0A926CZ34"/>
<keyword evidence="3" id="KW-1185">Reference proteome</keyword>
<proteinExistence type="predicted"/>
<reference evidence="2" key="1">
    <citation type="submission" date="2020-08" db="EMBL/GenBank/DDBJ databases">
        <title>Genome public.</title>
        <authorList>
            <person name="Liu C."/>
            <person name="Sun Q."/>
        </authorList>
    </citation>
    <scope>NUCLEOTIDE SEQUENCE</scope>
    <source>
        <strain evidence="2">NSJ-44</strain>
    </source>
</reference>
<dbReference type="RefSeq" id="WP_249284303.1">
    <property type="nucleotide sequence ID" value="NZ_JACRSO010000001.1"/>
</dbReference>
<evidence type="ECO:0000256" key="1">
    <source>
        <dbReference type="SAM" id="Phobius"/>
    </source>
</evidence>
<keyword evidence="1" id="KW-1133">Transmembrane helix</keyword>
<dbReference type="EMBL" id="JACRSO010000001">
    <property type="protein sequence ID" value="MBC8528266.1"/>
    <property type="molecule type" value="Genomic_DNA"/>
</dbReference>
<name>A0A926CZ34_9FIRM</name>
<gene>
    <name evidence="2" type="ORF">H8699_02280</name>
</gene>
<protein>
    <submittedName>
        <fullName evidence="2">Uncharacterized protein</fullName>
    </submittedName>
</protein>
<sequence length="171" mass="19564">MKRRPLSFGAAIGLLIIGVLLGTVATFGMQFWNKPIEREACKSFETQFVAYDEGRPKYLPSKKKEIRIDCSNGGRYFIDIVSINTELLNALSELKVHENISLLIHPNSNTIVELANETAILLRFDETIEKLEQEATGFLFFGIFMYFCALVGLYQIILQTIRKRRAKKVKR</sequence>